<organism evidence="2 3">
    <name type="scientific">Ralstonia chuxiongensis</name>
    <dbReference type="NCBI Taxonomy" id="2957504"/>
    <lineage>
        <taxon>Bacteria</taxon>
        <taxon>Pseudomonadati</taxon>
        <taxon>Pseudomonadota</taxon>
        <taxon>Betaproteobacteria</taxon>
        <taxon>Burkholderiales</taxon>
        <taxon>Burkholderiaceae</taxon>
        <taxon>Ralstonia</taxon>
    </lineage>
</organism>
<dbReference type="PANTHER" id="PTHR12788">
    <property type="entry name" value="PROTEIN-TYROSINE SULFOTRANSFERASE 2"/>
    <property type="match status" value="1"/>
</dbReference>
<dbReference type="AlphaFoldDB" id="A0AA41WUX8"/>
<comment type="caution">
    <text evidence="2">The sequence shown here is derived from an EMBL/GenBank/DDBJ whole genome shotgun (WGS) entry which is preliminary data.</text>
</comment>
<proteinExistence type="predicted"/>
<dbReference type="Pfam" id="PF13469">
    <property type="entry name" value="Sulfotransfer_3"/>
    <property type="match status" value="1"/>
</dbReference>
<dbReference type="InterPro" id="IPR026634">
    <property type="entry name" value="TPST-like"/>
</dbReference>
<reference evidence="3" key="1">
    <citation type="journal article" date="2023" name="Front. Microbiol.">
        <title>Ralstonia chuxiongensis sp. nov., Ralstonia mojiangensis sp. nov., and Ralstonia soli sp. nov., isolated from tobacco fields, are three novel species in the family Burkholderiaceae.</title>
        <authorList>
            <person name="Lu C.H."/>
            <person name="Zhang Y.Y."/>
            <person name="Jiang N."/>
            <person name="Chen W."/>
            <person name="Shao X."/>
            <person name="Zhao Z.M."/>
            <person name="Lu W.L."/>
            <person name="Hu X."/>
            <person name="Xi Y.X."/>
            <person name="Zou S.Y."/>
            <person name="Wei Q.J."/>
            <person name="Lin Z.L."/>
            <person name="Gong L."/>
            <person name="Gai X.T."/>
            <person name="Zhang L.Q."/>
            <person name="Li J.Y."/>
            <person name="Jin Y."/>
            <person name="Xia Z.Y."/>
        </authorList>
    </citation>
    <scope>NUCLEOTIDE SEQUENCE [LARGE SCALE GENOMIC DNA]</scope>
    <source>
        <strain evidence="3">21YRMH01-3</strain>
    </source>
</reference>
<dbReference type="Gene3D" id="3.40.50.300">
    <property type="entry name" value="P-loop containing nucleotide triphosphate hydrolases"/>
    <property type="match status" value="1"/>
</dbReference>
<accession>A0AA41WUX8</accession>
<keyword evidence="3" id="KW-1185">Reference proteome</keyword>
<sequence length="368" mass="41995">MTALPRPVLMVPLRRCGSHALRLRLNFNPAFYAPYPLHIVDFMPLVPLYGNLEDDRAYFRLVTDVIGLQAASMVKWPGMVFDPVEVFETLRDQPRSVHRVVWELLLRAGAQHGARVVMDKSLDSVHYAAELMTLFPDMRFLNVVRDPRAQVASMNRAIIHDFDTLLNTQTWVAAHRAANALIARYPERTCTIRYEDFLVDQESTLRRVCSFLEIDFLPQMLDVSRSAEARQISRLSALWTSNCFAPITGNIDKFHQQLSMDEITIIETLARDDMARYGYAPLTAANAHIETRELEAARMRSEADRQTAWRALEADNYRDFVLRRHRADFLGSVRERLMLQAMTAAAVKPAAPHRLEALADPAAFEVAD</sequence>
<evidence type="ECO:0000313" key="3">
    <source>
        <dbReference type="Proteomes" id="UP001162793"/>
    </source>
</evidence>
<dbReference type="PANTHER" id="PTHR12788:SF10">
    <property type="entry name" value="PROTEIN-TYROSINE SULFOTRANSFERASE"/>
    <property type="match status" value="1"/>
</dbReference>
<dbReference type="SUPFAM" id="SSF52540">
    <property type="entry name" value="P-loop containing nucleoside triphosphate hydrolases"/>
    <property type="match status" value="1"/>
</dbReference>
<dbReference type="EMBL" id="JAMYWC010000009">
    <property type="protein sequence ID" value="MCP1175421.1"/>
    <property type="molecule type" value="Genomic_DNA"/>
</dbReference>
<evidence type="ECO:0000313" key="2">
    <source>
        <dbReference type="EMBL" id="MCP1175421.1"/>
    </source>
</evidence>
<keyword evidence="1" id="KW-0808">Transferase</keyword>
<dbReference type="Proteomes" id="UP001162793">
    <property type="component" value="Unassembled WGS sequence"/>
</dbReference>
<name>A0AA41WUX8_9RALS</name>
<protein>
    <submittedName>
        <fullName evidence="2">Sulfotransferase</fullName>
    </submittedName>
</protein>
<dbReference type="InterPro" id="IPR027417">
    <property type="entry name" value="P-loop_NTPase"/>
</dbReference>
<gene>
    <name evidence="2" type="ORF">NKG59_23910</name>
</gene>
<evidence type="ECO:0000256" key="1">
    <source>
        <dbReference type="ARBA" id="ARBA00022679"/>
    </source>
</evidence>
<dbReference type="RefSeq" id="WP_253542181.1">
    <property type="nucleotide sequence ID" value="NZ_JAMYWC010000009.1"/>
</dbReference>
<dbReference type="GO" id="GO:0008476">
    <property type="term" value="F:protein-tyrosine sulfotransferase activity"/>
    <property type="evidence" value="ECO:0007669"/>
    <property type="project" value="InterPro"/>
</dbReference>